<evidence type="ECO:0000256" key="1">
    <source>
        <dbReference type="ARBA" id="ARBA00023002"/>
    </source>
</evidence>
<protein>
    <submittedName>
        <fullName evidence="2">LALA0S08e00364g1_1</fullName>
    </submittedName>
</protein>
<organism evidence="2 3">
    <name type="scientific">Lachancea lanzarotensis</name>
    <dbReference type="NCBI Taxonomy" id="1245769"/>
    <lineage>
        <taxon>Eukaryota</taxon>
        <taxon>Fungi</taxon>
        <taxon>Dikarya</taxon>
        <taxon>Ascomycota</taxon>
        <taxon>Saccharomycotina</taxon>
        <taxon>Saccharomycetes</taxon>
        <taxon>Saccharomycetales</taxon>
        <taxon>Saccharomycetaceae</taxon>
        <taxon>Lachancea</taxon>
    </lineage>
</organism>
<dbReference type="InterPro" id="IPR036291">
    <property type="entry name" value="NAD(P)-bd_dom_sf"/>
</dbReference>
<accession>A0A0C7MTV1</accession>
<sequence>MAFGTKADKEFKYATVPADKLDLKGLKVAIIGGTGGLGQGLSRFFSTKGAEVTVVGRTFRDTDLENVHFIKADLELMTEAKRVGQELSKRPLDLLILSTGIIAANVRQVTSENLERDMAVSYLNRLVILRTLAPSLADTKADYLKSPRVFIFGFPGTGKTGELEDLNSEGKYSTMKTHMNTVAGNEALVLDSAQRYPKIGFYGLNPGLVKTAIRDNFLGQGSWKSWAVEGLIGWWYPTTTQYAEKIAPMMVAPELNGSGPRFFGPAAEPILPSQQLTPEYVRKFIANSEKLVKNTGVTLE</sequence>
<dbReference type="PANTHER" id="PTHR47534:SF3">
    <property type="entry name" value="ALCOHOL DEHYDROGENASE-LIKE C-TERMINAL DOMAIN-CONTAINING PROTEIN"/>
    <property type="match status" value="1"/>
</dbReference>
<evidence type="ECO:0000313" key="2">
    <source>
        <dbReference type="EMBL" id="CEP63348.1"/>
    </source>
</evidence>
<name>A0A0C7MTV1_9SACH</name>
<dbReference type="Gene3D" id="3.40.50.720">
    <property type="entry name" value="NAD(P)-binding Rossmann-like Domain"/>
    <property type="match status" value="1"/>
</dbReference>
<gene>
    <name evidence="2" type="ORF">LALA0_S08e00364g</name>
</gene>
<dbReference type="OrthoDB" id="2898509at2759"/>
<dbReference type="Proteomes" id="UP000054304">
    <property type="component" value="Unassembled WGS sequence"/>
</dbReference>
<dbReference type="STRING" id="1245769.A0A0C7MTV1"/>
<dbReference type="InterPro" id="IPR002347">
    <property type="entry name" value="SDR_fam"/>
</dbReference>
<keyword evidence="3" id="KW-1185">Reference proteome</keyword>
<keyword evidence="1" id="KW-0560">Oxidoreductase</keyword>
<dbReference type="HOGENOM" id="CLU_082210_0_0_1"/>
<reference evidence="2 3" key="1">
    <citation type="submission" date="2014-12" db="EMBL/GenBank/DDBJ databases">
        <authorList>
            <person name="Neuveglise Cecile"/>
        </authorList>
    </citation>
    <scope>NUCLEOTIDE SEQUENCE [LARGE SCALE GENOMIC DNA]</scope>
    <source>
        <strain evidence="2 3">CBS 12615</strain>
    </source>
</reference>
<dbReference type="EMBL" id="LN736367">
    <property type="protein sequence ID" value="CEP63348.1"/>
    <property type="molecule type" value="Genomic_DNA"/>
</dbReference>
<dbReference type="InterPro" id="IPR052228">
    <property type="entry name" value="Sec_Metab_Biosynth_Oxidored"/>
</dbReference>
<dbReference type="GeneID" id="34686848"/>
<dbReference type="RefSeq" id="XP_022629565.1">
    <property type="nucleotide sequence ID" value="XM_022770935.1"/>
</dbReference>
<dbReference type="AlphaFoldDB" id="A0A0C7MTV1"/>
<dbReference type="Pfam" id="PF00106">
    <property type="entry name" value="adh_short"/>
    <property type="match status" value="1"/>
</dbReference>
<proteinExistence type="predicted"/>
<dbReference type="GO" id="GO:0016491">
    <property type="term" value="F:oxidoreductase activity"/>
    <property type="evidence" value="ECO:0007669"/>
    <property type="project" value="UniProtKB-KW"/>
</dbReference>
<dbReference type="PANTHER" id="PTHR47534">
    <property type="entry name" value="YALI0E05731P"/>
    <property type="match status" value="1"/>
</dbReference>
<dbReference type="SUPFAM" id="SSF51735">
    <property type="entry name" value="NAD(P)-binding Rossmann-fold domains"/>
    <property type="match status" value="1"/>
</dbReference>
<evidence type="ECO:0000313" key="3">
    <source>
        <dbReference type="Proteomes" id="UP000054304"/>
    </source>
</evidence>